<dbReference type="OrthoDB" id="192440at2759"/>
<proteinExistence type="predicted"/>
<dbReference type="Proteomes" id="UP001165065">
    <property type="component" value="Unassembled WGS sequence"/>
</dbReference>
<sequence>MATVASNMECEGLTKLESTQMMMGPAITTTTFIRGPIEEGRKVLKGRLLLVLQANPWLCGTLIKKGCCGKVVQLNYPASVKEGDVEVEKCFLDDGNKGGASVSSNMDYVSVCKGVANTKSEVPPGSKSVKSKCSQCVLSVLPDSQNPDTFVVVLSISHVIIDGFNYYQILGMLSDANKEILSLSCKRKHTIEEEASNAIGKAEYKWMTGGGVICNVVCGMLCGSKPTIACFAVDEKKVQGEKDAAASQARGGFVSTNDVIVSSFGSINSSDWLFMPLNFRNKLPAYNDNDAGNYEGSLLFGKGEYDSPADIRNCLKSGPPKYTRGANISGQADGKVPLPGCWGSTRAKMAMAVSWVFNSFSEYQIPNCEQLIHFPHTDCSLIPFDLCVTFKPRAGKTAVALFSRSTDEKGLVEGCPVGAKVASAASYHAGSNAA</sequence>
<evidence type="ECO:0000313" key="1">
    <source>
        <dbReference type="EMBL" id="GMI24063.1"/>
    </source>
</evidence>
<protein>
    <submittedName>
        <fullName evidence="1">Uncharacterized protein</fullName>
    </submittedName>
</protein>
<name>A0A9W7L3D2_9STRA</name>
<dbReference type="AlphaFoldDB" id="A0A9W7L3D2"/>
<keyword evidence="2" id="KW-1185">Reference proteome</keyword>
<reference evidence="2" key="1">
    <citation type="journal article" date="2023" name="Commun. Biol.">
        <title>Genome analysis of Parmales, the sister group of diatoms, reveals the evolutionary specialization of diatoms from phago-mixotrophs to photoautotrophs.</title>
        <authorList>
            <person name="Ban H."/>
            <person name="Sato S."/>
            <person name="Yoshikawa S."/>
            <person name="Yamada K."/>
            <person name="Nakamura Y."/>
            <person name="Ichinomiya M."/>
            <person name="Sato N."/>
            <person name="Blanc-Mathieu R."/>
            <person name="Endo H."/>
            <person name="Kuwata A."/>
            <person name="Ogata H."/>
        </authorList>
    </citation>
    <scope>NUCLEOTIDE SEQUENCE [LARGE SCALE GENOMIC DNA]</scope>
</reference>
<organism evidence="1 2">
    <name type="scientific">Triparma columacea</name>
    <dbReference type="NCBI Taxonomy" id="722753"/>
    <lineage>
        <taxon>Eukaryota</taxon>
        <taxon>Sar</taxon>
        <taxon>Stramenopiles</taxon>
        <taxon>Ochrophyta</taxon>
        <taxon>Bolidophyceae</taxon>
        <taxon>Parmales</taxon>
        <taxon>Triparmaceae</taxon>
        <taxon>Triparma</taxon>
    </lineage>
</organism>
<comment type="caution">
    <text evidence="1">The sequence shown here is derived from an EMBL/GenBank/DDBJ whole genome shotgun (WGS) entry which is preliminary data.</text>
</comment>
<evidence type="ECO:0000313" key="2">
    <source>
        <dbReference type="Proteomes" id="UP001165065"/>
    </source>
</evidence>
<accession>A0A9W7L3D2</accession>
<gene>
    <name evidence="1" type="ORF">TrCOL_g9580</name>
</gene>
<dbReference type="EMBL" id="BRYA01000580">
    <property type="protein sequence ID" value="GMI24063.1"/>
    <property type="molecule type" value="Genomic_DNA"/>
</dbReference>